<organism evidence="1 2">
    <name type="scientific">Actinomadura rudentiformis</name>
    <dbReference type="NCBI Taxonomy" id="359158"/>
    <lineage>
        <taxon>Bacteria</taxon>
        <taxon>Bacillati</taxon>
        <taxon>Actinomycetota</taxon>
        <taxon>Actinomycetes</taxon>
        <taxon>Streptosporangiales</taxon>
        <taxon>Thermomonosporaceae</taxon>
        <taxon>Actinomadura</taxon>
    </lineage>
</organism>
<keyword evidence="2" id="KW-1185">Reference proteome</keyword>
<evidence type="ECO:0000313" key="1">
    <source>
        <dbReference type="EMBL" id="KAB2342417.1"/>
    </source>
</evidence>
<comment type="caution">
    <text evidence="1">The sequence shown here is derived from an EMBL/GenBank/DDBJ whole genome shotgun (WGS) entry which is preliminary data.</text>
</comment>
<evidence type="ECO:0000313" key="2">
    <source>
        <dbReference type="Proteomes" id="UP000468735"/>
    </source>
</evidence>
<protein>
    <recommendedName>
        <fullName evidence="3">Thymidylate synthase/dCMP hydroxymethylase domain-containing protein</fullName>
    </recommendedName>
</protein>
<proteinExistence type="predicted"/>
<sequence length="219" mass="24300">MLAGSRDVAPAGDRAVQRWETCGRAWIAVLRHVWAAGEAGMEDHGPIIEGPPILFEIASLSWEDPILREYGDGARMSRWAQDRPRRTMDSELGERLRDLNGVHQLHWVADLLRSRPWTTSAWISLTVPGEDAEAVPSLAALSFRIRDYRLIMTAMFRSQNVYRGYLAYVPLRGIQLEVADDLGLPPGPLRVFIDVPHIEVADANGVATVLAAMPEPNAA</sequence>
<evidence type="ECO:0008006" key="3">
    <source>
        <dbReference type="Google" id="ProtNLM"/>
    </source>
</evidence>
<dbReference type="OrthoDB" id="3463410at2"/>
<dbReference type="SUPFAM" id="SSF55831">
    <property type="entry name" value="Thymidylate synthase/dCMP hydroxymethylase"/>
    <property type="match status" value="1"/>
</dbReference>
<dbReference type="InterPro" id="IPR036926">
    <property type="entry name" value="Thymidate_synth/dCMP_Mease_sf"/>
</dbReference>
<name>A0A6H9YQK1_9ACTN</name>
<gene>
    <name evidence="1" type="ORF">F8566_38350</name>
</gene>
<dbReference type="AlphaFoldDB" id="A0A6H9YQK1"/>
<reference evidence="1 2" key="1">
    <citation type="submission" date="2019-09" db="EMBL/GenBank/DDBJ databases">
        <title>Actinomadura physcomitrii sp. nov., a novel actinomycete isolated from moss [Physcomitrium sphaericum (Ludw) Fuernr].</title>
        <authorList>
            <person name="Zhuang X."/>
            <person name="Liu C."/>
        </authorList>
    </citation>
    <scope>NUCLEOTIDE SEQUENCE [LARGE SCALE GENOMIC DNA]</scope>
    <source>
        <strain evidence="1 2">HMC1</strain>
    </source>
</reference>
<dbReference type="EMBL" id="WBMT01000022">
    <property type="protein sequence ID" value="KAB2342417.1"/>
    <property type="molecule type" value="Genomic_DNA"/>
</dbReference>
<dbReference type="Proteomes" id="UP000468735">
    <property type="component" value="Unassembled WGS sequence"/>
</dbReference>
<accession>A0A6H9YQK1</accession>
<dbReference type="Gene3D" id="3.30.572.10">
    <property type="entry name" value="Thymidylate synthase/dCMP hydroxymethylase domain"/>
    <property type="match status" value="1"/>
</dbReference>